<keyword evidence="4" id="KW-1185">Reference proteome</keyword>
<sequence>MNFEIPSGLTELLQEFTVAVLRQKPQDLYQFAAEYFATASNSRKSDNKKKVVVFNSKKRDDLSDEECMGEFDFFLKGFLVLLRNTPKSGSRCRLLTV</sequence>
<organism evidence="3 4">
    <name type="scientific">Helobdella robusta</name>
    <name type="common">Californian leech</name>
    <dbReference type="NCBI Taxonomy" id="6412"/>
    <lineage>
        <taxon>Eukaryota</taxon>
        <taxon>Metazoa</taxon>
        <taxon>Spiralia</taxon>
        <taxon>Lophotrochozoa</taxon>
        <taxon>Annelida</taxon>
        <taxon>Clitellata</taxon>
        <taxon>Hirudinea</taxon>
        <taxon>Rhynchobdellida</taxon>
        <taxon>Glossiphoniidae</taxon>
        <taxon>Helobdella</taxon>
    </lineage>
</organism>
<dbReference type="Proteomes" id="UP000015101">
    <property type="component" value="Unassembled WGS sequence"/>
</dbReference>
<name>T1EGL2_HELRO</name>
<gene>
    <name evidence="3" type="primary">20195712</name>
    <name evidence="2" type="ORF">HELRODRAFT_117221</name>
</gene>
<dbReference type="eggNOG" id="ENOG502R2R5">
    <property type="taxonomic scope" value="Eukaryota"/>
</dbReference>
<dbReference type="Gene3D" id="1.20.890.10">
    <property type="entry name" value="cAMP-dependent protein kinase regulatory subunit, dimerization-anchoring domain"/>
    <property type="match status" value="1"/>
</dbReference>
<reference evidence="4" key="1">
    <citation type="submission" date="2012-12" db="EMBL/GenBank/DDBJ databases">
        <authorList>
            <person name="Hellsten U."/>
            <person name="Grimwood J."/>
            <person name="Chapman J.A."/>
            <person name="Shapiro H."/>
            <person name="Aerts A."/>
            <person name="Otillar R.P."/>
            <person name="Terry A.Y."/>
            <person name="Boore J.L."/>
            <person name="Simakov O."/>
            <person name="Marletaz F."/>
            <person name="Cho S.-J."/>
            <person name="Edsinger-Gonzales E."/>
            <person name="Havlak P."/>
            <person name="Kuo D.-H."/>
            <person name="Larsson T."/>
            <person name="Lv J."/>
            <person name="Arendt D."/>
            <person name="Savage R."/>
            <person name="Osoegawa K."/>
            <person name="de Jong P."/>
            <person name="Lindberg D.R."/>
            <person name="Seaver E.C."/>
            <person name="Weisblat D.A."/>
            <person name="Putnam N.H."/>
            <person name="Grigoriev I.V."/>
            <person name="Rokhsar D.S."/>
        </authorList>
    </citation>
    <scope>NUCLEOTIDE SEQUENCE</scope>
</reference>
<dbReference type="CTD" id="20195712"/>
<dbReference type="SMART" id="SM00394">
    <property type="entry name" value="RIIa"/>
    <property type="match status" value="1"/>
</dbReference>
<dbReference type="Pfam" id="PF02197">
    <property type="entry name" value="RIIa"/>
    <property type="match status" value="1"/>
</dbReference>
<dbReference type="KEGG" id="hro:HELRODRAFT_117221"/>
<dbReference type="AlphaFoldDB" id="T1EGL2"/>
<reference evidence="3" key="3">
    <citation type="submission" date="2015-06" db="UniProtKB">
        <authorList>
            <consortium name="EnsemblMetazoa"/>
        </authorList>
    </citation>
    <scope>IDENTIFICATION</scope>
</reference>
<dbReference type="InParanoid" id="T1EGL2"/>
<evidence type="ECO:0000259" key="1">
    <source>
        <dbReference type="SMART" id="SM00394"/>
    </source>
</evidence>
<dbReference type="GeneID" id="20195712"/>
<evidence type="ECO:0000313" key="2">
    <source>
        <dbReference type="EMBL" id="ESO07059.1"/>
    </source>
</evidence>
<feature type="domain" description="RIIa" evidence="1">
    <location>
        <begin position="7"/>
        <end position="44"/>
    </location>
</feature>
<dbReference type="HOGENOM" id="CLU_2348967_0_0_1"/>
<dbReference type="EnsemblMetazoa" id="HelroT117221">
    <property type="protein sequence ID" value="HelroP117221"/>
    <property type="gene ID" value="HelroG117221"/>
</dbReference>
<dbReference type="CDD" id="cd12099">
    <property type="entry name" value="DD_RII_PKA"/>
    <property type="match status" value="1"/>
</dbReference>
<dbReference type="InterPro" id="IPR003117">
    <property type="entry name" value="cAMP_dep_PK_reg_su_I/II_a/b"/>
</dbReference>
<dbReference type="SUPFAM" id="SSF47391">
    <property type="entry name" value="Dimerization-anchoring domain of cAMP-dependent PK regulatory subunit"/>
    <property type="match status" value="1"/>
</dbReference>
<evidence type="ECO:0000313" key="3">
    <source>
        <dbReference type="EnsemblMetazoa" id="HelroP117221"/>
    </source>
</evidence>
<dbReference type="EMBL" id="KB096267">
    <property type="protein sequence ID" value="ESO07059.1"/>
    <property type="molecule type" value="Genomic_DNA"/>
</dbReference>
<dbReference type="RefSeq" id="XP_009014847.1">
    <property type="nucleotide sequence ID" value="XM_009016599.1"/>
</dbReference>
<dbReference type="FunFam" id="1.20.890.10:FF:000002">
    <property type="entry name" value="cAMP-dependent protein kinase type II-alpha regulatory subunit"/>
    <property type="match status" value="1"/>
</dbReference>
<reference evidence="2 4" key="2">
    <citation type="journal article" date="2013" name="Nature">
        <title>Insights into bilaterian evolution from three spiralian genomes.</title>
        <authorList>
            <person name="Simakov O."/>
            <person name="Marletaz F."/>
            <person name="Cho S.J."/>
            <person name="Edsinger-Gonzales E."/>
            <person name="Havlak P."/>
            <person name="Hellsten U."/>
            <person name="Kuo D.H."/>
            <person name="Larsson T."/>
            <person name="Lv J."/>
            <person name="Arendt D."/>
            <person name="Savage R."/>
            <person name="Osoegawa K."/>
            <person name="de Jong P."/>
            <person name="Grimwood J."/>
            <person name="Chapman J.A."/>
            <person name="Shapiro H."/>
            <person name="Aerts A."/>
            <person name="Otillar R.P."/>
            <person name="Terry A.Y."/>
            <person name="Boore J.L."/>
            <person name="Grigoriev I.V."/>
            <person name="Lindberg D.R."/>
            <person name="Seaver E.C."/>
            <person name="Weisblat D.A."/>
            <person name="Putnam N.H."/>
            <person name="Rokhsar D.S."/>
        </authorList>
    </citation>
    <scope>NUCLEOTIDE SEQUENCE</scope>
</reference>
<evidence type="ECO:0000313" key="4">
    <source>
        <dbReference type="Proteomes" id="UP000015101"/>
    </source>
</evidence>
<protein>
    <recommendedName>
        <fullName evidence="1">RIIa domain-containing protein</fullName>
    </recommendedName>
</protein>
<dbReference type="OrthoDB" id="252964at2759"/>
<proteinExistence type="predicted"/>
<accession>T1EGL2</accession>
<dbReference type="EMBL" id="AMQM01009326">
    <property type="status" value="NOT_ANNOTATED_CDS"/>
    <property type="molecule type" value="Genomic_DNA"/>
</dbReference>
<dbReference type="STRING" id="6412.T1EGL2"/>